<dbReference type="InterPro" id="IPR001680">
    <property type="entry name" value="WD40_rpt"/>
</dbReference>
<comment type="caution">
    <text evidence="4">The sequence shown here is derived from an EMBL/GenBank/DDBJ whole genome shotgun (WGS) entry which is preliminary data.</text>
</comment>
<dbReference type="Proteomes" id="UP001148838">
    <property type="component" value="Unassembled WGS sequence"/>
</dbReference>
<feature type="repeat" description="WD" evidence="2">
    <location>
        <begin position="294"/>
        <end position="335"/>
    </location>
</feature>
<feature type="compositionally biased region" description="Low complexity" evidence="3">
    <location>
        <begin position="537"/>
        <end position="560"/>
    </location>
</feature>
<proteinExistence type="predicted"/>
<dbReference type="PROSITE" id="PS50294">
    <property type="entry name" value="WD_REPEATS_REGION"/>
    <property type="match status" value="1"/>
</dbReference>
<dbReference type="PANTHER" id="PTHR44324">
    <property type="entry name" value="WD40 REPEAT DOMAIN 95"/>
    <property type="match status" value="1"/>
</dbReference>
<dbReference type="InterPro" id="IPR036322">
    <property type="entry name" value="WD40_repeat_dom_sf"/>
</dbReference>
<keyword evidence="2" id="KW-0853">WD repeat</keyword>
<feature type="compositionally biased region" description="Basic and acidic residues" evidence="3">
    <location>
        <begin position="445"/>
        <end position="459"/>
    </location>
</feature>
<gene>
    <name evidence="4" type="ORF">ANN_10535</name>
</gene>
<dbReference type="InterPro" id="IPR051242">
    <property type="entry name" value="WD-EF-hand_domain"/>
</dbReference>
<accession>A0ABQ8TS35</accession>
<keyword evidence="5" id="KW-1185">Reference proteome</keyword>
<evidence type="ECO:0000313" key="4">
    <source>
        <dbReference type="EMBL" id="KAJ4448517.1"/>
    </source>
</evidence>
<organism evidence="4 5">
    <name type="scientific">Periplaneta americana</name>
    <name type="common">American cockroach</name>
    <name type="synonym">Blatta americana</name>
    <dbReference type="NCBI Taxonomy" id="6978"/>
    <lineage>
        <taxon>Eukaryota</taxon>
        <taxon>Metazoa</taxon>
        <taxon>Ecdysozoa</taxon>
        <taxon>Arthropoda</taxon>
        <taxon>Hexapoda</taxon>
        <taxon>Insecta</taxon>
        <taxon>Pterygota</taxon>
        <taxon>Neoptera</taxon>
        <taxon>Polyneoptera</taxon>
        <taxon>Dictyoptera</taxon>
        <taxon>Blattodea</taxon>
        <taxon>Blattoidea</taxon>
        <taxon>Blattidae</taxon>
        <taxon>Blattinae</taxon>
        <taxon>Periplaneta</taxon>
    </lineage>
</organism>
<dbReference type="Gene3D" id="2.130.10.10">
    <property type="entry name" value="YVTN repeat-like/Quinoprotein amine dehydrogenase"/>
    <property type="match status" value="2"/>
</dbReference>
<dbReference type="EMBL" id="JAJSOF020000005">
    <property type="protein sequence ID" value="KAJ4448517.1"/>
    <property type="molecule type" value="Genomic_DNA"/>
</dbReference>
<protein>
    <submittedName>
        <fullName evidence="4">Uncharacterized protein</fullName>
    </submittedName>
</protein>
<evidence type="ECO:0000256" key="3">
    <source>
        <dbReference type="SAM" id="MobiDB-lite"/>
    </source>
</evidence>
<reference evidence="4 5" key="1">
    <citation type="journal article" date="2022" name="Allergy">
        <title>Genome assembly and annotation of Periplaneta americana reveal a comprehensive cockroach allergen profile.</title>
        <authorList>
            <person name="Wang L."/>
            <person name="Xiong Q."/>
            <person name="Saelim N."/>
            <person name="Wang L."/>
            <person name="Nong W."/>
            <person name="Wan A.T."/>
            <person name="Shi M."/>
            <person name="Liu X."/>
            <person name="Cao Q."/>
            <person name="Hui J.H.L."/>
            <person name="Sookrung N."/>
            <person name="Leung T.F."/>
            <person name="Tungtrongchitr A."/>
            <person name="Tsui S.K.W."/>
        </authorList>
    </citation>
    <scope>NUCLEOTIDE SEQUENCE [LARGE SCALE GENOMIC DNA]</scope>
    <source>
        <strain evidence="4">PWHHKU_190912</strain>
    </source>
</reference>
<dbReference type="SMART" id="SM00320">
    <property type="entry name" value="WD40"/>
    <property type="match status" value="3"/>
</dbReference>
<feature type="region of interest" description="Disordered" evidence="3">
    <location>
        <begin position="410"/>
        <end position="430"/>
    </location>
</feature>
<dbReference type="PROSITE" id="PS50082">
    <property type="entry name" value="WD_REPEATS_2"/>
    <property type="match status" value="1"/>
</dbReference>
<dbReference type="SUPFAM" id="SSF50978">
    <property type="entry name" value="WD40 repeat-like"/>
    <property type="match status" value="1"/>
</dbReference>
<keyword evidence="1" id="KW-0677">Repeat</keyword>
<sequence>MRGQRETIVKVVPIETATTFCYAVVSKFGRVGVYDGSLQLLDSYVISLSEGDIRERIGDADGGERRRRVTSLWLTDAVHVPDANALLLACSDRSLHLYDCAGLTHAPLCHVKGMRHVPQCLAYTVSCGTNPSMLFIGDRAGNVTTMRFYQPRISLFRKKHPDKLDKYYWAELDQQGDYVDVSVDAAVHADSVQQVAYFADNETVVSCSQDPTATLVIRHVTARRTPYIFRLARKTRNQLQTGSSLSLSHDEDLVLQGVRCFHLERKLRLLATGSGDCVVRLWNPVVTKQPVASLFGHKAAVVDLLVLRHLKAVVSCAKDGMVKVWDTDDQCCLQTLVLNFPSFTVLGKMVEFGTRSFYPGPSCGGPPTPSASESLTERLAAAEAELWQRGQILVACCDQLALLRVQTERHRATPPPLPPPSREHHASVPSPWTAAEARGLVTPDIPEHSDSRSSLRSSDKSPQSLRTPASLQGLNVLRARHERRQQEMRPLVEQCAPHLALRLWDLQDIHFSTELPLTRRMRERRLDLTDPDKLARARLPSAASSAASSGRTGRSSSRNT</sequence>
<evidence type="ECO:0000313" key="5">
    <source>
        <dbReference type="Proteomes" id="UP001148838"/>
    </source>
</evidence>
<feature type="region of interest" description="Disordered" evidence="3">
    <location>
        <begin position="529"/>
        <end position="560"/>
    </location>
</feature>
<dbReference type="Pfam" id="PF00400">
    <property type="entry name" value="WD40"/>
    <property type="match status" value="2"/>
</dbReference>
<dbReference type="PANTHER" id="PTHR44324:SF3">
    <property type="entry name" value="WD REPEAT-CONTAINING PROTEIN 49-LIKE"/>
    <property type="match status" value="1"/>
</dbReference>
<feature type="region of interest" description="Disordered" evidence="3">
    <location>
        <begin position="443"/>
        <end position="474"/>
    </location>
</feature>
<name>A0ABQ8TS35_PERAM</name>
<evidence type="ECO:0000256" key="2">
    <source>
        <dbReference type="PROSITE-ProRule" id="PRU00221"/>
    </source>
</evidence>
<evidence type="ECO:0000256" key="1">
    <source>
        <dbReference type="ARBA" id="ARBA00022737"/>
    </source>
</evidence>
<dbReference type="InterPro" id="IPR015943">
    <property type="entry name" value="WD40/YVTN_repeat-like_dom_sf"/>
</dbReference>